<sequence>MNFGLSNSLAIALLLILGQVGDAVAQITVGDRSVGCAEDPACINRLHPEIPMVATAKPGERIVFIGRDAFDLTLDPDKSSSVNAMPREGAGIVHALTGPVFIQGAEAGDVLAVTIEALEPDDVGWTEAGPFGFAGDQYGRDERFIVWRINAEYAVSDALPGVRIPNASFPGVVTTLPGEQLLQDVLARETQLLESGGAVMNPDPVEAEPAELCGVEGTKPSECLRTIPPREHGGNMDIRYITTGTTVYLPCYIDGCGLAVGDFHYAQGDGEVAGTAIEMGGKMTVTARVVEDPPDLSRGPHYSGPASVLRIPSERFYAVTGFPLKEKDSVPADLAYLDSPKIAGLSNLSADINLAARNALAAMIDYIVSEYGYDRTQAYMIASIAVDFRIGQLVDVPNVGVTAVLPLDIFVGRK</sequence>
<dbReference type="AlphaFoldDB" id="A0AAW9RBB3"/>
<dbReference type="PANTHER" id="PTHR31891:SF1">
    <property type="entry name" value="FORMAMIDASE C869.04-RELATED"/>
    <property type="match status" value="1"/>
</dbReference>
<dbReference type="Pfam" id="PF03069">
    <property type="entry name" value="FmdA_AmdA"/>
    <property type="match status" value="1"/>
</dbReference>
<dbReference type="Gene3D" id="2.60.120.580">
    <property type="entry name" value="Acetamidase/Formamidase-like domains"/>
    <property type="match status" value="1"/>
</dbReference>
<evidence type="ECO:0000313" key="2">
    <source>
        <dbReference type="EMBL" id="MEJ8569387.1"/>
    </source>
</evidence>
<evidence type="ECO:0000256" key="1">
    <source>
        <dbReference type="SAM" id="SignalP"/>
    </source>
</evidence>
<organism evidence="2 3">
    <name type="scientific">Elongatibacter sediminis</name>
    <dbReference type="NCBI Taxonomy" id="3119006"/>
    <lineage>
        <taxon>Bacteria</taxon>
        <taxon>Pseudomonadati</taxon>
        <taxon>Pseudomonadota</taxon>
        <taxon>Gammaproteobacteria</taxon>
        <taxon>Chromatiales</taxon>
        <taxon>Wenzhouxiangellaceae</taxon>
        <taxon>Elongatibacter</taxon>
    </lineage>
</organism>
<name>A0AAW9RBB3_9GAMM</name>
<dbReference type="RefSeq" id="WP_354696709.1">
    <property type="nucleotide sequence ID" value="NZ_JAZHOG010000013.1"/>
</dbReference>
<dbReference type="EMBL" id="JAZHOG010000013">
    <property type="protein sequence ID" value="MEJ8569387.1"/>
    <property type="molecule type" value="Genomic_DNA"/>
</dbReference>
<dbReference type="Proteomes" id="UP001359886">
    <property type="component" value="Unassembled WGS sequence"/>
</dbReference>
<dbReference type="Gene3D" id="3.10.28.20">
    <property type="entry name" value="Acetamidase/Formamidase-like domains"/>
    <property type="match status" value="1"/>
</dbReference>
<dbReference type="PANTHER" id="PTHR31891">
    <property type="entry name" value="FORMAMIDASE C869.04-RELATED"/>
    <property type="match status" value="1"/>
</dbReference>
<dbReference type="GO" id="GO:0016811">
    <property type="term" value="F:hydrolase activity, acting on carbon-nitrogen (but not peptide) bonds, in linear amides"/>
    <property type="evidence" value="ECO:0007669"/>
    <property type="project" value="InterPro"/>
</dbReference>
<proteinExistence type="predicted"/>
<feature type="chain" id="PRO_5043454789" evidence="1">
    <location>
        <begin position="26"/>
        <end position="414"/>
    </location>
</feature>
<dbReference type="InterPro" id="IPR004304">
    <property type="entry name" value="FmdA_AmdA"/>
</dbReference>
<evidence type="ECO:0000313" key="3">
    <source>
        <dbReference type="Proteomes" id="UP001359886"/>
    </source>
</evidence>
<reference evidence="2 3" key="1">
    <citation type="submission" date="2024-02" db="EMBL/GenBank/DDBJ databases">
        <title>A novel Wenzhouxiangellaceae bacterium, isolated from coastal sediments.</title>
        <authorList>
            <person name="Du Z.-J."/>
            <person name="Ye Y.-Q."/>
            <person name="Zhang X.-Y."/>
        </authorList>
    </citation>
    <scope>NUCLEOTIDE SEQUENCE [LARGE SCALE GENOMIC DNA]</scope>
    <source>
        <strain evidence="2 3">CH-27</strain>
    </source>
</reference>
<accession>A0AAW9RBB3</accession>
<feature type="signal peptide" evidence="1">
    <location>
        <begin position="1"/>
        <end position="25"/>
    </location>
</feature>
<comment type="caution">
    <text evidence="2">The sequence shown here is derived from an EMBL/GenBank/DDBJ whole genome shotgun (WGS) entry which is preliminary data.</text>
</comment>
<keyword evidence="3" id="KW-1185">Reference proteome</keyword>
<dbReference type="SUPFAM" id="SSF141130">
    <property type="entry name" value="Acetamidase/Formamidase-like"/>
    <property type="match status" value="1"/>
</dbReference>
<keyword evidence="1" id="KW-0732">Signal</keyword>
<gene>
    <name evidence="2" type="ORF">V3330_17305</name>
</gene>
<protein>
    <submittedName>
        <fullName evidence="2">Acetamidase/formamidase family protein</fullName>
    </submittedName>
</protein>